<dbReference type="Proteomes" id="UP000263928">
    <property type="component" value="Unassembled WGS sequence"/>
</dbReference>
<evidence type="ECO:0000256" key="1">
    <source>
        <dbReference type="SAM" id="Phobius"/>
    </source>
</evidence>
<evidence type="ECO:0000313" key="3">
    <source>
        <dbReference type="EMBL" id="SYZ32381.1"/>
    </source>
</evidence>
<keyword evidence="1" id="KW-1133">Transmembrane helix</keyword>
<name>A0A383S3X2_9ACTN</name>
<dbReference type="EMBL" id="RCIW01000003">
    <property type="protein sequence ID" value="RLP12162.1"/>
    <property type="molecule type" value="Genomic_DNA"/>
</dbReference>
<reference evidence="3" key="1">
    <citation type="submission" date="2018-08" db="EMBL/GenBank/DDBJ databases">
        <authorList>
            <person name="Ferrada E.E."/>
            <person name="Latorre B.A."/>
        </authorList>
    </citation>
    <scope>NUCLEOTIDE SEQUENCE [LARGE SCALE GENOMIC DNA]</scope>
    <source>
        <strain evidence="3">Propionibacterium_australiense1</strain>
    </source>
</reference>
<reference evidence="4" key="2">
    <citation type="submission" date="2018-08" db="EMBL/GenBank/DDBJ databases">
        <authorList>
            <person name="Hornung B."/>
        </authorList>
    </citation>
    <scope>NUCLEOTIDE SEQUENCE [LARGE SCALE GENOMIC DNA]</scope>
</reference>
<sequence length="75" mass="7681">MSDHQLETPTNGAESSPAGNGVAAVPYLLAGIGFYGALGWLADHFLHTRLCLPVGLVLGAAAAVYLIVKRFGGDA</sequence>
<organism evidence="3 4">
    <name type="scientific">Propionibacterium australiense</name>
    <dbReference type="NCBI Taxonomy" id="119981"/>
    <lineage>
        <taxon>Bacteria</taxon>
        <taxon>Bacillati</taxon>
        <taxon>Actinomycetota</taxon>
        <taxon>Actinomycetes</taxon>
        <taxon>Propionibacteriales</taxon>
        <taxon>Propionibacteriaceae</taxon>
        <taxon>Propionibacterium</taxon>
    </lineage>
</organism>
<feature type="transmembrane region" description="Helical" evidence="1">
    <location>
        <begin position="50"/>
        <end position="68"/>
    </location>
</feature>
<dbReference type="Proteomes" id="UP000279336">
    <property type="component" value="Unassembled WGS sequence"/>
</dbReference>
<evidence type="ECO:0000313" key="5">
    <source>
        <dbReference type="Proteomes" id="UP000279336"/>
    </source>
</evidence>
<protein>
    <submittedName>
        <fullName evidence="3">Uncharacterized protein</fullName>
    </submittedName>
</protein>
<gene>
    <name evidence="2" type="ORF">D7U36_02545</name>
    <name evidence="3" type="ORF">PROPAUS_0258</name>
</gene>
<evidence type="ECO:0000313" key="4">
    <source>
        <dbReference type="Proteomes" id="UP000263928"/>
    </source>
</evidence>
<dbReference type="RefSeq" id="WP_119160738.1">
    <property type="nucleotide sequence ID" value="NZ_LR134442.1"/>
</dbReference>
<keyword evidence="1" id="KW-0472">Membrane</keyword>
<proteinExistence type="predicted"/>
<dbReference type="EMBL" id="UNQJ01000001">
    <property type="protein sequence ID" value="SYZ32381.1"/>
    <property type="molecule type" value="Genomic_DNA"/>
</dbReference>
<keyword evidence="1" id="KW-0812">Transmembrane</keyword>
<evidence type="ECO:0000313" key="2">
    <source>
        <dbReference type="EMBL" id="RLP12162.1"/>
    </source>
</evidence>
<reference evidence="2 5" key="3">
    <citation type="submission" date="2018-10" db="EMBL/GenBank/DDBJ databases">
        <title>Propionibacterium australiense Genome Sequencing and Assembly.</title>
        <authorList>
            <person name="Bernier A.-M."/>
            <person name="Bernard K."/>
        </authorList>
    </citation>
    <scope>NUCLEOTIDE SEQUENCE [LARGE SCALE GENOMIC DNA]</scope>
    <source>
        <strain evidence="2 5">NML98A078</strain>
    </source>
</reference>
<accession>A0A383S3X2</accession>
<dbReference type="OrthoDB" id="5193039at2"/>
<dbReference type="AlphaFoldDB" id="A0A383S3X2"/>
<keyword evidence="4" id="KW-1185">Reference proteome</keyword>
<feature type="transmembrane region" description="Helical" evidence="1">
    <location>
        <begin position="20"/>
        <end position="38"/>
    </location>
</feature>